<protein>
    <submittedName>
        <fullName evidence="2">Uncharacterized protein</fullName>
    </submittedName>
</protein>
<dbReference type="AlphaFoldDB" id="A0A3N4I6M3"/>
<name>A0A3N4I6M3_ASCIM</name>
<sequence>MAPDMSRETATTGRGGHDQQDPDALCSEENITALASADTPGAPRIAKEELDSAPKLALQTNLTAVSQSIVSLPNKPAITTDPISLVEAPVTITVNPPAVSISSASARSIPATVDHQTPPNSLLYTIPDCEKTFSLAPVPQAIFDEVMALHPRIDILQLVKANIDSDSYSDMDRGFYHAAIKELSKDAPLPPPNHNPEGSYFEDGTLKASALNLLHYCWREEREVQLGLFNRESVTAKERRLREEARVEREAAVQAKEKTAVATEKKNLEVVKKGQVGEARTVSGTREKKGKHVPIDSEQQKVPQKEDEPKSTTSKVQLKRPLAPEAAADSQQKEVLDRSLVTSSSSASMIQPSTPKRTKEVQPRQANATSNQPPAKRLRSGPDPLQADKSAKTPTKAPRNDKRNIKKRGGKARNLGAGGSQPKV</sequence>
<gene>
    <name evidence="2" type="ORF">BJ508DRAFT_307542</name>
</gene>
<dbReference type="Proteomes" id="UP000275078">
    <property type="component" value="Unassembled WGS sequence"/>
</dbReference>
<feature type="compositionally biased region" description="Polar residues" evidence="1">
    <location>
        <begin position="364"/>
        <end position="373"/>
    </location>
</feature>
<dbReference type="EMBL" id="ML119689">
    <property type="protein sequence ID" value="RPA80338.1"/>
    <property type="molecule type" value="Genomic_DNA"/>
</dbReference>
<feature type="compositionally biased region" description="Basic and acidic residues" evidence="1">
    <location>
        <begin position="293"/>
        <end position="310"/>
    </location>
</feature>
<feature type="region of interest" description="Disordered" evidence="1">
    <location>
        <begin position="1"/>
        <end position="24"/>
    </location>
</feature>
<proteinExistence type="predicted"/>
<evidence type="ECO:0000313" key="3">
    <source>
        <dbReference type="Proteomes" id="UP000275078"/>
    </source>
</evidence>
<feature type="region of interest" description="Disordered" evidence="1">
    <location>
        <begin position="279"/>
        <end position="424"/>
    </location>
</feature>
<organism evidence="2 3">
    <name type="scientific">Ascobolus immersus RN42</name>
    <dbReference type="NCBI Taxonomy" id="1160509"/>
    <lineage>
        <taxon>Eukaryota</taxon>
        <taxon>Fungi</taxon>
        <taxon>Dikarya</taxon>
        <taxon>Ascomycota</taxon>
        <taxon>Pezizomycotina</taxon>
        <taxon>Pezizomycetes</taxon>
        <taxon>Pezizales</taxon>
        <taxon>Ascobolaceae</taxon>
        <taxon>Ascobolus</taxon>
    </lineage>
</organism>
<keyword evidence="3" id="KW-1185">Reference proteome</keyword>
<evidence type="ECO:0000313" key="2">
    <source>
        <dbReference type="EMBL" id="RPA80338.1"/>
    </source>
</evidence>
<accession>A0A3N4I6M3</accession>
<reference evidence="2 3" key="1">
    <citation type="journal article" date="2018" name="Nat. Ecol. Evol.">
        <title>Pezizomycetes genomes reveal the molecular basis of ectomycorrhizal truffle lifestyle.</title>
        <authorList>
            <person name="Murat C."/>
            <person name="Payen T."/>
            <person name="Noel B."/>
            <person name="Kuo A."/>
            <person name="Morin E."/>
            <person name="Chen J."/>
            <person name="Kohler A."/>
            <person name="Krizsan K."/>
            <person name="Balestrini R."/>
            <person name="Da Silva C."/>
            <person name="Montanini B."/>
            <person name="Hainaut M."/>
            <person name="Levati E."/>
            <person name="Barry K.W."/>
            <person name="Belfiori B."/>
            <person name="Cichocki N."/>
            <person name="Clum A."/>
            <person name="Dockter R.B."/>
            <person name="Fauchery L."/>
            <person name="Guy J."/>
            <person name="Iotti M."/>
            <person name="Le Tacon F."/>
            <person name="Lindquist E.A."/>
            <person name="Lipzen A."/>
            <person name="Malagnac F."/>
            <person name="Mello A."/>
            <person name="Molinier V."/>
            <person name="Miyauchi S."/>
            <person name="Poulain J."/>
            <person name="Riccioni C."/>
            <person name="Rubini A."/>
            <person name="Sitrit Y."/>
            <person name="Splivallo R."/>
            <person name="Traeger S."/>
            <person name="Wang M."/>
            <person name="Zifcakova L."/>
            <person name="Wipf D."/>
            <person name="Zambonelli A."/>
            <person name="Paolocci F."/>
            <person name="Nowrousian M."/>
            <person name="Ottonello S."/>
            <person name="Baldrian P."/>
            <person name="Spatafora J.W."/>
            <person name="Henrissat B."/>
            <person name="Nagy L.G."/>
            <person name="Aury J.M."/>
            <person name="Wincker P."/>
            <person name="Grigoriev I.V."/>
            <person name="Bonfante P."/>
            <person name="Martin F.M."/>
        </authorList>
    </citation>
    <scope>NUCLEOTIDE SEQUENCE [LARGE SCALE GENOMIC DNA]</scope>
    <source>
        <strain evidence="2 3">RN42</strain>
    </source>
</reference>
<feature type="compositionally biased region" description="Polar residues" evidence="1">
    <location>
        <begin position="340"/>
        <end position="355"/>
    </location>
</feature>
<evidence type="ECO:0000256" key="1">
    <source>
        <dbReference type="SAM" id="MobiDB-lite"/>
    </source>
</evidence>